<evidence type="ECO:0000313" key="3">
    <source>
        <dbReference type="Proteomes" id="UP000447545"/>
    </source>
</evidence>
<keyword evidence="1" id="KW-0812">Transmembrane</keyword>
<evidence type="ECO:0000313" key="2">
    <source>
        <dbReference type="EMBL" id="MTE27867.1"/>
    </source>
</evidence>
<dbReference type="InterPro" id="IPR045749">
    <property type="entry name" value="DUF6090"/>
</dbReference>
<evidence type="ECO:0000256" key="1">
    <source>
        <dbReference type="SAM" id="Phobius"/>
    </source>
</evidence>
<dbReference type="RefSeq" id="WP_155089888.1">
    <property type="nucleotide sequence ID" value="NZ_WJYA01000008.1"/>
</dbReference>
<name>A0A7K1GEZ0_9FLAO</name>
<organism evidence="2 3">
    <name type="scientific">Winogradskyella ouciana</name>
    <dbReference type="NCBI Taxonomy" id="2608631"/>
    <lineage>
        <taxon>Bacteria</taxon>
        <taxon>Pseudomonadati</taxon>
        <taxon>Bacteroidota</taxon>
        <taxon>Flavobacteriia</taxon>
        <taxon>Flavobacteriales</taxon>
        <taxon>Flavobacteriaceae</taxon>
        <taxon>Winogradskyella</taxon>
    </lineage>
</organism>
<dbReference type="EMBL" id="WJYA01000008">
    <property type="protein sequence ID" value="MTE27867.1"/>
    <property type="molecule type" value="Genomic_DNA"/>
</dbReference>
<keyword evidence="3" id="KW-1185">Reference proteome</keyword>
<dbReference type="AlphaFoldDB" id="A0A7K1GEZ0"/>
<proteinExistence type="predicted"/>
<gene>
    <name evidence="2" type="ORF">F1003_13075</name>
</gene>
<keyword evidence="1" id="KW-1133">Transmembrane helix</keyword>
<dbReference type="Proteomes" id="UP000447545">
    <property type="component" value="Unassembled WGS sequence"/>
</dbReference>
<accession>A0A7K1GEZ0</accession>
<protein>
    <submittedName>
        <fullName evidence="2">Uncharacterized protein</fullName>
    </submittedName>
</protein>
<sequence>MIKFFRHIRQSMIKQNKTKKYLLYAIGEIILVVIGILIALQINNWNNDRINANREASYVINIERDLNNQIKAIDLQIDFEKEITTSCRIALKPYNETNTFKIDSITARALGTITSRRTFLNTNPTYTELISSGNIELLKNENFKDQLINYYQELERIEKVIDKNNTYFTDQQFIPVIYRLGTMDSSKEWDNIFRGFMRQYKSENPLTTKNLKRLTDISNTLLKQDENELIFANYLSEREGIAILHIFFLLEFKAQTKQLLKAIKVY</sequence>
<reference evidence="2 3" key="1">
    <citation type="submission" date="2019-11" db="EMBL/GenBank/DDBJ databases">
        <title>Winogradskyella ouciana sp. nov., isolated from the hadal seawater of the Mariana Trench.</title>
        <authorList>
            <person name="Liu R."/>
        </authorList>
    </citation>
    <scope>NUCLEOTIDE SEQUENCE [LARGE SCALE GENOMIC DNA]</scope>
    <source>
        <strain evidence="2 3">ZXX205</strain>
    </source>
</reference>
<comment type="caution">
    <text evidence="2">The sequence shown here is derived from an EMBL/GenBank/DDBJ whole genome shotgun (WGS) entry which is preliminary data.</text>
</comment>
<feature type="transmembrane region" description="Helical" evidence="1">
    <location>
        <begin position="21"/>
        <end position="42"/>
    </location>
</feature>
<dbReference type="Pfam" id="PF19578">
    <property type="entry name" value="DUF6090"/>
    <property type="match status" value="1"/>
</dbReference>
<keyword evidence="1" id="KW-0472">Membrane</keyword>